<dbReference type="Pfam" id="PF00481">
    <property type="entry name" value="PP2C"/>
    <property type="match status" value="1"/>
</dbReference>
<feature type="compositionally biased region" description="Acidic residues" evidence="1">
    <location>
        <begin position="534"/>
        <end position="561"/>
    </location>
</feature>
<feature type="compositionally biased region" description="Low complexity" evidence="1">
    <location>
        <begin position="160"/>
        <end position="176"/>
    </location>
</feature>
<dbReference type="OrthoDB" id="420076at2759"/>
<dbReference type="PROSITE" id="PS51746">
    <property type="entry name" value="PPM_2"/>
    <property type="match status" value="1"/>
</dbReference>
<feature type="compositionally biased region" description="Low complexity" evidence="1">
    <location>
        <begin position="596"/>
        <end position="617"/>
    </location>
</feature>
<dbReference type="PANTHER" id="PTHR13832:SF668">
    <property type="entry name" value="PROTEIN PHOSPHATASE 2C 39-RELATED"/>
    <property type="match status" value="1"/>
</dbReference>
<dbReference type="InterPro" id="IPR008984">
    <property type="entry name" value="SMAD_FHA_dom_sf"/>
</dbReference>
<dbReference type="PANTHER" id="PTHR13832">
    <property type="entry name" value="PROTEIN PHOSPHATASE 2C"/>
    <property type="match status" value="1"/>
</dbReference>
<evidence type="ECO:0000313" key="4">
    <source>
        <dbReference type="EMBL" id="PNH09316.1"/>
    </source>
</evidence>
<feature type="region of interest" description="Disordered" evidence="1">
    <location>
        <begin position="511"/>
        <end position="617"/>
    </location>
</feature>
<dbReference type="InterPro" id="IPR000253">
    <property type="entry name" value="FHA_dom"/>
</dbReference>
<dbReference type="SMART" id="SM00240">
    <property type="entry name" value="FHA"/>
    <property type="match status" value="1"/>
</dbReference>
<evidence type="ECO:0000259" key="3">
    <source>
        <dbReference type="PROSITE" id="PS51746"/>
    </source>
</evidence>
<feature type="domain" description="PPM-type phosphatase" evidence="3">
    <location>
        <begin position="458"/>
        <end position="802"/>
    </location>
</feature>
<keyword evidence="5" id="KW-1185">Reference proteome</keyword>
<feature type="region of interest" description="Disordered" evidence="1">
    <location>
        <begin position="629"/>
        <end position="665"/>
    </location>
</feature>
<feature type="compositionally biased region" description="Low complexity" evidence="1">
    <location>
        <begin position="629"/>
        <end position="641"/>
    </location>
</feature>
<dbReference type="SUPFAM" id="SSF81606">
    <property type="entry name" value="PP2C-like"/>
    <property type="match status" value="1"/>
</dbReference>
<dbReference type="Pfam" id="PF00498">
    <property type="entry name" value="FHA"/>
    <property type="match status" value="1"/>
</dbReference>
<dbReference type="EMBL" id="PGGS01000095">
    <property type="protein sequence ID" value="PNH09316.1"/>
    <property type="molecule type" value="Genomic_DNA"/>
</dbReference>
<dbReference type="InterPro" id="IPR001932">
    <property type="entry name" value="PPM-type_phosphatase-like_dom"/>
</dbReference>
<reference evidence="4 5" key="1">
    <citation type="journal article" date="2017" name="Mol. Biol. Evol.">
        <title>The 4-celled Tetrabaena socialis nuclear genome reveals the essential components for genetic control of cell number at the origin of multicellularity in the volvocine lineage.</title>
        <authorList>
            <person name="Featherston J."/>
            <person name="Arakaki Y."/>
            <person name="Hanschen E.R."/>
            <person name="Ferris P.J."/>
            <person name="Michod R.E."/>
            <person name="Olson B.J.S.C."/>
            <person name="Nozaki H."/>
            <person name="Durand P.M."/>
        </authorList>
    </citation>
    <scope>NUCLEOTIDE SEQUENCE [LARGE SCALE GENOMIC DNA]</scope>
    <source>
        <strain evidence="4 5">NIES-571</strain>
    </source>
</reference>
<feature type="compositionally biased region" description="Low complexity" evidence="1">
    <location>
        <begin position="259"/>
        <end position="285"/>
    </location>
</feature>
<proteinExistence type="predicted"/>
<dbReference type="SMART" id="SM00332">
    <property type="entry name" value="PP2Cc"/>
    <property type="match status" value="1"/>
</dbReference>
<dbReference type="PROSITE" id="PS50006">
    <property type="entry name" value="FHA_DOMAIN"/>
    <property type="match status" value="1"/>
</dbReference>
<gene>
    <name evidence="4" type="ORF">TSOC_004049</name>
</gene>
<dbReference type="SUPFAM" id="SSF49879">
    <property type="entry name" value="SMAD/FHA domain"/>
    <property type="match status" value="1"/>
</dbReference>
<feature type="compositionally biased region" description="Pro residues" evidence="1">
    <location>
        <begin position="514"/>
        <end position="527"/>
    </location>
</feature>
<dbReference type="InterPro" id="IPR015655">
    <property type="entry name" value="PP2C"/>
</dbReference>
<dbReference type="AlphaFoldDB" id="A0A2J8A9W5"/>
<feature type="compositionally biased region" description="Gly residues" evidence="1">
    <location>
        <begin position="571"/>
        <end position="595"/>
    </location>
</feature>
<evidence type="ECO:0000256" key="1">
    <source>
        <dbReference type="SAM" id="MobiDB-lite"/>
    </source>
</evidence>
<dbReference type="GO" id="GO:0004722">
    <property type="term" value="F:protein serine/threonine phosphatase activity"/>
    <property type="evidence" value="ECO:0007669"/>
    <property type="project" value="InterPro"/>
</dbReference>
<dbReference type="Gene3D" id="3.60.40.10">
    <property type="entry name" value="PPM-type phosphatase domain"/>
    <property type="match status" value="1"/>
</dbReference>
<feature type="region of interest" description="Disordered" evidence="1">
    <location>
        <begin position="144"/>
        <end position="308"/>
    </location>
</feature>
<sequence length="802" mass="80731">MAPVTPATAAVPHALGPRLPATAAATAAATGPAPSPPAAASATAAAATAAAMRRCARAAAAAAPGALCARARNEGPHLALGEAEDEPAPEQEALLPRNTDGESVAEDADASAHQARELSQERIDRQLPGAAAVVAPEQVELALAGASSPAAEPRSSGDSALAAGDPGPTTAAVAPAPCAPRPPPAAPTPALPAAPVDEPYLQSLLDQELGPPKFAVRKSFEAPDGDGDAAPQPADVLSLEALLDKEFGPPKFPVPKPGSPSGSKQLAAQGSGSGSDAGARGAGAAAAGGGVKRSAQEQDTSPRGAGCGPTVLTLRITHGPAAGKQFVADDPLTEYKIGRLPDCALQVLDQEISGRHAAVRWDAGVQRWKLHDVGSLNGTSVNGTAIGRDYKVPGEECALADGDCLELGSVTRMSVALAAAAQRSAQRSAQREHADATAPKRHHATTAAGLGVDHKRLDQGCEDVPYWELPYGPYEGAGVLCVFDGHHGSKAARQATEHVPAILRAKLLLRDGRQPPPLPPPPPPPIRPSKQVMEAEEEGLVGGLEEGDEEAAAEVEADGAAEEGAPAVAEGGHGQEGSREGAGSGGAAENGGGTGATRAPSAGSGHAAATATSTAPASGAGKAAAAAGGVAEAAPAQEEAAAPPPPQVELLPPPPAGPPLPPLLRGRDVASQKALLKDTFLAADQHMSMEEGCTATLVLLEAEAGGGWLLQSANVGDSSAVLVNLTRGTWVKLSEDHRIASSVSERKRLAARGHTVRTRLYGLNISRMLGDRFLKEEDLGFLAEPYVSPTAEVGLGVRGLGF</sequence>
<name>A0A2J8A9W5_9CHLO</name>
<feature type="compositionally biased region" description="Pro residues" evidence="1">
    <location>
        <begin position="177"/>
        <end position="192"/>
    </location>
</feature>
<dbReference type="InterPro" id="IPR036457">
    <property type="entry name" value="PPM-type-like_dom_sf"/>
</dbReference>
<feature type="compositionally biased region" description="Basic and acidic residues" evidence="1">
    <location>
        <begin position="114"/>
        <end position="123"/>
    </location>
</feature>
<organism evidence="4 5">
    <name type="scientific">Tetrabaena socialis</name>
    <dbReference type="NCBI Taxonomy" id="47790"/>
    <lineage>
        <taxon>Eukaryota</taxon>
        <taxon>Viridiplantae</taxon>
        <taxon>Chlorophyta</taxon>
        <taxon>core chlorophytes</taxon>
        <taxon>Chlorophyceae</taxon>
        <taxon>CS clade</taxon>
        <taxon>Chlamydomonadales</taxon>
        <taxon>Tetrabaenaceae</taxon>
        <taxon>Tetrabaena</taxon>
    </lineage>
</organism>
<protein>
    <submittedName>
        <fullName evidence="4">Protein phosphatase 2C 70</fullName>
    </submittedName>
</protein>
<feature type="region of interest" description="Disordered" evidence="1">
    <location>
        <begin position="82"/>
        <end position="123"/>
    </location>
</feature>
<feature type="domain" description="FHA" evidence="2">
    <location>
        <begin position="335"/>
        <end position="386"/>
    </location>
</feature>
<dbReference type="Gene3D" id="2.60.200.20">
    <property type="match status" value="1"/>
</dbReference>
<evidence type="ECO:0000259" key="2">
    <source>
        <dbReference type="PROSITE" id="PS50006"/>
    </source>
</evidence>
<evidence type="ECO:0000313" key="5">
    <source>
        <dbReference type="Proteomes" id="UP000236333"/>
    </source>
</evidence>
<feature type="compositionally biased region" description="Pro residues" evidence="1">
    <location>
        <begin position="642"/>
        <end position="662"/>
    </location>
</feature>
<accession>A0A2J8A9W5</accession>
<feature type="region of interest" description="Disordered" evidence="1">
    <location>
        <begin position="424"/>
        <end position="451"/>
    </location>
</feature>
<comment type="caution">
    <text evidence="4">The sequence shown here is derived from an EMBL/GenBank/DDBJ whole genome shotgun (WGS) entry which is preliminary data.</text>
</comment>
<dbReference type="Proteomes" id="UP000236333">
    <property type="component" value="Unassembled WGS sequence"/>
</dbReference>